<dbReference type="EMBL" id="UZAG01005091">
    <property type="protein sequence ID" value="VDO17471.1"/>
    <property type="molecule type" value="Genomic_DNA"/>
</dbReference>
<gene>
    <name evidence="1" type="ORF">BTMF_LOCUS4934</name>
</gene>
<accession>A0A0R3QH02</accession>
<dbReference type="AlphaFoldDB" id="A0A0R3QH02"/>
<protein>
    <submittedName>
        <fullName evidence="3">Cytochrome oxidase subunit II</fullName>
    </submittedName>
</protein>
<evidence type="ECO:0000313" key="1">
    <source>
        <dbReference type="EMBL" id="VDO17471.1"/>
    </source>
</evidence>
<name>A0A0R3QH02_9BILA</name>
<proteinExistence type="predicted"/>
<organism evidence="3">
    <name type="scientific">Brugia timori</name>
    <dbReference type="NCBI Taxonomy" id="42155"/>
    <lineage>
        <taxon>Eukaryota</taxon>
        <taxon>Metazoa</taxon>
        <taxon>Ecdysozoa</taxon>
        <taxon>Nematoda</taxon>
        <taxon>Chromadorea</taxon>
        <taxon>Rhabditida</taxon>
        <taxon>Spirurina</taxon>
        <taxon>Spiruromorpha</taxon>
        <taxon>Filarioidea</taxon>
        <taxon>Onchocercidae</taxon>
        <taxon>Brugia</taxon>
    </lineage>
</organism>
<keyword evidence="2" id="KW-1185">Reference proteome</keyword>
<sequence>MAPLTNFFPNDSMEHVESHQVQNDQVMRFQSMTTMDAFHALDHPT</sequence>
<evidence type="ECO:0000313" key="3">
    <source>
        <dbReference type="WBParaSite" id="BTMF_0000566001-mRNA-1"/>
    </source>
</evidence>
<dbReference type="Proteomes" id="UP000280834">
    <property type="component" value="Unassembled WGS sequence"/>
</dbReference>
<reference evidence="1 2" key="2">
    <citation type="submission" date="2018-11" db="EMBL/GenBank/DDBJ databases">
        <authorList>
            <consortium name="Pathogen Informatics"/>
        </authorList>
    </citation>
    <scope>NUCLEOTIDE SEQUENCE [LARGE SCALE GENOMIC DNA]</scope>
</reference>
<dbReference type="WBParaSite" id="BTMF_0000566001-mRNA-1">
    <property type="protein sequence ID" value="BTMF_0000566001-mRNA-1"/>
    <property type="gene ID" value="BTMF_0000566001"/>
</dbReference>
<reference evidence="3" key="1">
    <citation type="submission" date="2017-02" db="UniProtKB">
        <authorList>
            <consortium name="WormBaseParasite"/>
        </authorList>
    </citation>
    <scope>IDENTIFICATION</scope>
</reference>
<evidence type="ECO:0000313" key="2">
    <source>
        <dbReference type="Proteomes" id="UP000280834"/>
    </source>
</evidence>